<accession>N1REK2</accession>
<dbReference type="EMBL" id="KB726992">
    <property type="protein sequence ID" value="EMT64119.1"/>
    <property type="molecule type" value="Genomic_DNA"/>
</dbReference>
<evidence type="ECO:0000313" key="2">
    <source>
        <dbReference type="Proteomes" id="UP000016929"/>
    </source>
</evidence>
<evidence type="ECO:0000313" key="1">
    <source>
        <dbReference type="EMBL" id="EMT64119.1"/>
    </source>
</evidence>
<keyword evidence="2" id="KW-1185">Reference proteome</keyword>
<organism evidence="1 2">
    <name type="scientific">Fusarium oxysporum f. sp. cubense (strain race 4)</name>
    <name type="common">Panama disease fungus</name>
    <dbReference type="NCBI Taxonomy" id="2502994"/>
    <lineage>
        <taxon>Eukaryota</taxon>
        <taxon>Fungi</taxon>
        <taxon>Dikarya</taxon>
        <taxon>Ascomycota</taxon>
        <taxon>Pezizomycotina</taxon>
        <taxon>Sordariomycetes</taxon>
        <taxon>Hypocreomycetidae</taxon>
        <taxon>Hypocreales</taxon>
        <taxon>Nectriaceae</taxon>
        <taxon>Fusarium</taxon>
        <taxon>Fusarium oxysporum species complex</taxon>
    </lineage>
</organism>
<protein>
    <submittedName>
        <fullName evidence="1">Uncharacterized protein</fullName>
    </submittedName>
</protein>
<gene>
    <name evidence="1" type="ORF">FOC4_g10010605</name>
</gene>
<dbReference type="Proteomes" id="UP000016929">
    <property type="component" value="Unassembled WGS sequence"/>
</dbReference>
<name>N1REK2_FUSC4</name>
<sequence length="96" mass="10760">ITCNLCPQTSSRVYELVAGQHASLFGIPQTTTPTKDIQAKSNFRASSSCPVQYSVSPRVVIARSQQTIVARRVRLLQRRHTQFLVDLDLLRAQTAY</sequence>
<dbReference type="HOGENOM" id="CLU_2365230_0_0_1"/>
<dbReference type="AlphaFoldDB" id="N1REK2"/>
<reference evidence="2" key="1">
    <citation type="submission" date="2012-09" db="EMBL/GenBank/DDBJ databases">
        <title>Genome sequencing and comparative transcriptomics of race 1 and race 4 of banana pathogen: Fusarium oxysporum f. sp. cubense.</title>
        <authorList>
            <person name="Fang X."/>
            <person name="Huang J."/>
        </authorList>
    </citation>
    <scope>NUCLEOTIDE SEQUENCE [LARGE SCALE GENOMIC DNA]</scope>
    <source>
        <strain evidence="2">race 4</strain>
    </source>
</reference>
<reference evidence="2" key="2">
    <citation type="journal article" date="2014" name="PLoS ONE">
        <title>Genome and Transcriptome Analysis of the Fungal Pathogen Fusarium oxysporum f. sp. cubense Causing Banana Vascular Wilt Disease.</title>
        <authorList>
            <person name="Guo L."/>
            <person name="Han L."/>
            <person name="Yang L."/>
            <person name="Zeng H."/>
            <person name="Fan D."/>
            <person name="Zhu Y."/>
            <person name="Feng Y."/>
            <person name="Wang G."/>
            <person name="Peng C."/>
            <person name="Jiang X."/>
            <person name="Zhou D."/>
            <person name="Ni P."/>
            <person name="Liang C."/>
            <person name="Liu L."/>
            <person name="Wang J."/>
            <person name="Mao C."/>
            <person name="Fang X."/>
            <person name="Peng M."/>
            <person name="Huang J."/>
        </authorList>
    </citation>
    <scope>NUCLEOTIDE SEQUENCE [LARGE SCALE GENOMIC DNA]</scope>
    <source>
        <strain evidence="2">race 4</strain>
    </source>
</reference>
<feature type="non-terminal residue" evidence="1">
    <location>
        <position position="1"/>
    </location>
</feature>
<proteinExistence type="predicted"/>